<dbReference type="InterPro" id="IPR036291">
    <property type="entry name" value="NAD(P)-bd_dom_sf"/>
</dbReference>
<comment type="caution">
    <text evidence="4">The sequence shown here is derived from an EMBL/GenBank/DDBJ whole genome shotgun (WGS) entry which is preliminary data.</text>
</comment>
<protein>
    <recommendedName>
        <fullName evidence="5">NAD(P)-binding protein</fullName>
    </recommendedName>
</protein>
<dbReference type="EMBL" id="JAFIQS010000006">
    <property type="protein sequence ID" value="KAG5167998.1"/>
    <property type="molecule type" value="Genomic_DNA"/>
</dbReference>
<dbReference type="InterPro" id="IPR057571">
    <property type="entry name" value="SDR_PhqE-like"/>
</dbReference>
<evidence type="ECO:0000256" key="3">
    <source>
        <dbReference type="ARBA" id="ARBA00023002"/>
    </source>
</evidence>
<accession>A0A8H7XYK6</accession>
<dbReference type="CDD" id="cd05233">
    <property type="entry name" value="SDR_c"/>
    <property type="match status" value="1"/>
</dbReference>
<keyword evidence="3" id="KW-0560">Oxidoreductase</keyword>
<dbReference type="InterPro" id="IPR051122">
    <property type="entry name" value="SDR_DHRS6-like"/>
</dbReference>
<gene>
    <name evidence="4" type="ORF">JR316_006590</name>
</gene>
<dbReference type="GO" id="GO:0016491">
    <property type="term" value="F:oxidoreductase activity"/>
    <property type="evidence" value="ECO:0007669"/>
    <property type="project" value="UniProtKB-KW"/>
</dbReference>
<dbReference type="Pfam" id="PF23441">
    <property type="entry name" value="SDR"/>
    <property type="match status" value="1"/>
</dbReference>
<dbReference type="PANTHER" id="PTHR43477">
    <property type="entry name" value="DIHYDROANTICAPSIN 7-DEHYDROGENASE"/>
    <property type="match status" value="1"/>
</dbReference>
<comment type="similarity">
    <text evidence="1">Belongs to the short-chain dehydrogenases/reductases (SDR) family.</text>
</comment>
<dbReference type="InterPro" id="IPR002347">
    <property type="entry name" value="SDR_fam"/>
</dbReference>
<evidence type="ECO:0000256" key="2">
    <source>
        <dbReference type="ARBA" id="ARBA00022857"/>
    </source>
</evidence>
<dbReference type="SUPFAM" id="SSF51735">
    <property type="entry name" value="NAD(P)-binding Rossmann-fold domains"/>
    <property type="match status" value="1"/>
</dbReference>
<name>A0A8H7XYK6_PSICU</name>
<evidence type="ECO:0008006" key="5">
    <source>
        <dbReference type="Google" id="ProtNLM"/>
    </source>
</evidence>
<dbReference type="AlphaFoldDB" id="A0A8H7XYK6"/>
<proteinExistence type="inferred from homology"/>
<reference evidence="4" key="1">
    <citation type="submission" date="2021-02" db="EMBL/GenBank/DDBJ databases">
        <title>Psilocybe cubensis genome.</title>
        <authorList>
            <person name="Mckernan K.J."/>
            <person name="Crawford S."/>
            <person name="Trippe A."/>
            <person name="Kane L.T."/>
            <person name="Mclaughlin S."/>
        </authorList>
    </citation>
    <scope>NUCLEOTIDE SEQUENCE [LARGE SCALE GENOMIC DNA]</scope>
    <source>
        <strain evidence="4">MGC-MH-2018</strain>
    </source>
</reference>
<dbReference type="OrthoDB" id="294295at2759"/>
<organism evidence="4">
    <name type="scientific">Psilocybe cubensis</name>
    <name type="common">Psychedelic mushroom</name>
    <name type="synonym">Stropharia cubensis</name>
    <dbReference type="NCBI Taxonomy" id="181762"/>
    <lineage>
        <taxon>Eukaryota</taxon>
        <taxon>Fungi</taxon>
        <taxon>Dikarya</taxon>
        <taxon>Basidiomycota</taxon>
        <taxon>Agaricomycotina</taxon>
        <taxon>Agaricomycetes</taxon>
        <taxon>Agaricomycetidae</taxon>
        <taxon>Agaricales</taxon>
        <taxon>Agaricineae</taxon>
        <taxon>Strophariaceae</taxon>
        <taxon>Psilocybe</taxon>
    </lineage>
</organism>
<dbReference type="Gene3D" id="3.40.50.720">
    <property type="entry name" value="NAD(P)-binding Rossmann-like Domain"/>
    <property type="match status" value="1"/>
</dbReference>
<sequence>MATLQGKTVVVVGGTSGIGFAVALASLQSQAKTVIIASSSQEKVDRGIQRLKAHNLPGEVKGEVVNARDSESVKQFTIGLGAVDHIVWSSGDNPGKSLFDSTIDTVEKGQATFEIRFWGPFVLAKHAKFNPGGSLTLTSGMAAWKPWKGAHLGSGMLSSLDGLTRGLAVDLAPVRVNLVNPGLIDTELFDAMFGEKKQEVFATFDKKTLLGRIGKPEEIAEAYLFLMKCGFITGQIIYVEGGGILV</sequence>
<dbReference type="PRINTS" id="PR00081">
    <property type="entry name" value="GDHRDH"/>
</dbReference>
<keyword evidence="2" id="KW-0521">NADP</keyword>
<evidence type="ECO:0000256" key="1">
    <source>
        <dbReference type="ARBA" id="ARBA00006484"/>
    </source>
</evidence>
<dbReference type="PANTHER" id="PTHR43477:SF1">
    <property type="entry name" value="DIHYDROANTICAPSIN 7-DEHYDROGENASE"/>
    <property type="match status" value="1"/>
</dbReference>
<evidence type="ECO:0000313" key="4">
    <source>
        <dbReference type="EMBL" id="KAG5167998.1"/>
    </source>
</evidence>